<feature type="region of interest" description="Disordered" evidence="1">
    <location>
        <begin position="97"/>
        <end position="142"/>
    </location>
</feature>
<comment type="caution">
    <text evidence="2">The sequence shown here is derived from an EMBL/GenBank/DDBJ whole genome shotgun (WGS) entry which is preliminary data.</text>
</comment>
<accession>A0A4C1VVJ6</accession>
<sequence length="438" mass="48502">MRRRTAMLNRDVLSAWSHTGPRTAIPIENRVISCCNCGKNHTANYGGCPVAPKPKIFKHNKFAKQQPTDKPVGKDEFPPLKQGIRQPARAVIISNTRSAGGESSSCPPPAENQWKKPRSWVNRDKVRNNKGTSKSQLNSTGTAASVLGEDKNTIMSILQVVRTAEVSELAAKFRKAKHGVDRLRIILENQDLIISVYLPLKKELLQSDLKILFALGDAMILIAKILTGTATIQIGTVGKWPDILDVALMKGLALRLNCIEILQCLHSDHRPVLMKLDSLTGNCLPLNKTITNWQKVLTVLEEIDTPILNNIPNDIVSTDNIDYAICSLTNHIRTVVDNNSRVVPAKSDRKELPSYISELIRAKNAALLRTAKALKTEGAIPVSALRKPDKSVAFDDREKVKCLADSNEQQCSENPLYDPKHVQRVEEEVSSSLPTTER</sequence>
<proteinExistence type="predicted"/>
<reference evidence="2 3" key="1">
    <citation type="journal article" date="2019" name="Commun. Biol.">
        <title>The bagworm genome reveals a unique fibroin gene that provides high tensile strength.</title>
        <authorList>
            <person name="Kono N."/>
            <person name="Nakamura H."/>
            <person name="Ohtoshi R."/>
            <person name="Tomita M."/>
            <person name="Numata K."/>
            <person name="Arakawa K."/>
        </authorList>
    </citation>
    <scope>NUCLEOTIDE SEQUENCE [LARGE SCALE GENOMIC DNA]</scope>
</reference>
<feature type="compositionally biased region" description="Polar residues" evidence="1">
    <location>
        <begin position="129"/>
        <end position="142"/>
    </location>
</feature>
<feature type="compositionally biased region" description="Basic and acidic residues" evidence="1">
    <location>
        <begin position="418"/>
        <end position="427"/>
    </location>
</feature>
<gene>
    <name evidence="2" type="ORF">EVAR_39314_1</name>
</gene>
<evidence type="ECO:0000256" key="1">
    <source>
        <dbReference type="SAM" id="MobiDB-lite"/>
    </source>
</evidence>
<name>A0A4C1VVJ6_EUMVA</name>
<evidence type="ECO:0000313" key="2">
    <source>
        <dbReference type="EMBL" id="GBP43256.1"/>
    </source>
</evidence>
<dbReference type="Proteomes" id="UP000299102">
    <property type="component" value="Unassembled WGS sequence"/>
</dbReference>
<protein>
    <submittedName>
        <fullName evidence="2">Uncharacterized protein</fullName>
    </submittedName>
</protein>
<dbReference type="AlphaFoldDB" id="A0A4C1VVJ6"/>
<feature type="region of interest" description="Disordered" evidence="1">
    <location>
        <begin position="404"/>
        <end position="438"/>
    </location>
</feature>
<dbReference type="EMBL" id="BGZK01000432">
    <property type="protein sequence ID" value="GBP43256.1"/>
    <property type="molecule type" value="Genomic_DNA"/>
</dbReference>
<organism evidence="2 3">
    <name type="scientific">Eumeta variegata</name>
    <name type="common">Bagworm moth</name>
    <name type="synonym">Eumeta japonica</name>
    <dbReference type="NCBI Taxonomy" id="151549"/>
    <lineage>
        <taxon>Eukaryota</taxon>
        <taxon>Metazoa</taxon>
        <taxon>Ecdysozoa</taxon>
        <taxon>Arthropoda</taxon>
        <taxon>Hexapoda</taxon>
        <taxon>Insecta</taxon>
        <taxon>Pterygota</taxon>
        <taxon>Neoptera</taxon>
        <taxon>Endopterygota</taxon>
        <taxon>Lepidoptera</taxon>
        <taxon>Glossata</taxon>
        <taxon>Ditrysia</taxon>
        <taxon>Tineoidea</taxon>
        <taxon>Psychidae</taxon>
        <taxon>Oiketicinae</taxon>
        <taxon>Eumeta</taxon>
    </lineage>
</organism>
<evidence type="ECO:0000313" key="3">
    <source>
        <dbReference type="Proteomes" id="UP000299102"/>
    </source>
</evidence>
<dbReference type="OrthoDB" id="6931783at2759"/>
<keyword evidence="3" id="KW-1185">Reference proteome</keyword>